<dbReference type="WBParaSite" id="SPAL_0000753900.1">
    <property type="protein sequence ID" value="SPAL_0000753900.1"/>
    <property type="gene ID" value="SPAL_0000753900"/>
</dbReference>
<sequence>MNFEGIFSMLQQINRRFLITASAISVGAYLCYVIKKFYFYSQNKSSNIGNDLFNNNELSYNLMDSSDVSTASLPFNNLEICNHEIEDQKGTVFLSNTSIHPTPLQNDGNLFSLSTTQYHSIYDGDNKNEYSSDKDSICSNTSCGTAVGFRTPFSNFNDQ</sequence>
<proteinExistence type="predicted"/>
<reference evidence="3" key="1">
    <citation type="submission" date="2017-02" db="UniProtKB">
        <authorList>
            <consortium name="WormBaseParasite"/>
        </authorList>
    </citation>
    <scope>IDENTIFICATION</scope>
</reference>
<organism evidence="2 3">
    <name type="scientific">Strongyloides papillosus</name>
    <name type="common">Intestinal threadworm</name>
    <dbReference type="NCBI Taxonomy" id="174720"/>
    <lineage>
        <taxon>Eukaryota</taxon>
        <taxon>Metazoa</taxon>
        <taxon>Ecdysozoa</taxon>
        <taxon>Nematoda</taxon>
        <taxon>Chromadorea</taxon>
        <taxon>Rhabditida</taxon>
        <taxon>Tylenchina</taxon>
        <taxon>Panagrolaimomorpha</taxon>
        <taxon>Strongyloidoidea</taxon>
        <taxon>Strongyloididae</taxon>
        <taxon>Strongyloides</taxon>
    </lineage>
</organism>
<evidence type="ECO:0000313" key="3">
    <source>
        <dbReference type="WBParaSite" id="SPAL_0000753900.1"/>
    </source>
</evidence>
<evidence type="ECO:0000256" key="1">
    <source>
        <dbReference type="SAM" id="Phobius"/>
    </source>
</evidence>
<keyword evidence="2" id="KW-1185">Reference proteome</keyword>
<name>A0A0N5BNR2_STREA</name>
<protein>
    <submittedName>
        <fullName evidence="3">Uncharacterized protein</fullName>
    </submittedName>
</protein>
<keyword evidence="1" id="KW-1133">Transmembrane helix</keyword>
<evidence type="ECO:0000313" key="2">
    <source>
        <dbReference type="Proteomes" id="UP000046392"/>
    </source>
</evidence>
<accession>A0A0N5BNR2</accession>
<feature type="transmembrane region" description="Helical" evidence="1">
    <location>
        <begin position="17"/>
        <end position="34"/>
    </location>
</feature>
<dbReference type="AlphaFoldDB" id="A0A0N5BNR2"/>
<dbReference type="Proteomes" id="UP000046392">
    <property type="component" value="Unplaced"/>
</dbReference>
<keyword evidence="1" id="KW-0812">Transmembrane</keyword>
<keyword evidence="1" id="KW-0472">Membrane</keyword>